<evidence type="ECO:0000313" key="4">
    <source>
        <dbReference type="EMBL" id="GAA4741271.1"/>
    </source>
</evidence>
<name>A0ABP8YXK8_9ACTN</name>
<evidence type="ECO:0000256" key="1">
    <source>
        <dbReference type="SAM" id="SignalP"/>
    </source>
</evidence>
<keyword evidence="1" id="KW-0732">Signal</keyword>
<feature type="chain" id="PRO_5046261465" evidence="1">
    <location>
        <begin position="24"/>
        <end position="600"/>
    </location>
</feature>
<dbReference type="Pfam" id="PF00905">
    <property type="entry name" value="Transpeptidase"/>
    <property type="match status" value="1"/>
</dbReference>
<dbReference type="EMBL" id="BAABIE010000002">
    <property type="protein sequence ID" value="GAA4741271.1"/>
    <property type="molecule type" value="Genomic_DNA"/>
</dbReference>
<dbReference type="Gene3D" id="3.40.710.10">
    <property type="entry name" value="DD-peptidase/beta-lactamase superfamily"/>
    <property type="match status" value="1"/>
</dbReference>
<dbReference type="Pfam" id="PF05223">
    <property type="entry name" value="MecA_N"/>
    <property type="match status" value="1"/>
</dbReference>
<keyword evidence="5" id="KW-1185">Reference proteome</keyword>
<dbReference type="InterPro" id="IPR001460">
    <property type="entry name" value="PCN-bd_Tpept"/>
</dbReference>
<dbReference type="SUPFAM" id="SSF56601">
    <property type="entry name" value="beta-lactamase/transpeptidase-like"/>
    <property type="match status" value="1"/>
</dbReference>
<protein>
    <submittedName>
        <fullName evidence="4">Penicillin-binding transpeptidase domain-containing protein</fullName>
    </submittedName>
</protein>
<dbReference type="Proteomes" id="UP001500822">
    <property type="component" value="Unassembled WGS sequence"/>
</dbReference>
<dbReference type="RefSeq" id="WP_246995459.1">
    <property type="nucleotide sequence ID" value="NZ_BAABIE010000002.1"/>
</dbReference>
<comment type="caution">
    <text evidence="4">The sequence shown here is derived from an EMBL/GenBank/DDBJ whole genome shotgun (WGS) entry which is preliminary data.</text>
</comment>
<feature type="domain" description="Penicillin-binding protein transpeptidase" evidence="2">
    <location>
        <begin position="325"/>
        <end position="568"/>
    </location>
</feature>
<dbReference type="PANTHER" id="PTHR30627:SF24">
    <property type="entry name" value="PENICILLIN-BINDING PROTEIN 4B"/>
    <property type="match status" value="1"/>
</dbReference>
<gene>
    <name evidence="4" type="ORF">GCM10023217_06940</name>
</gene>
<dbReference type="InterPro" id="IPR050515">
    <property type="entry name" value="Beta-lactam/transpept"/>
</dbReference>
<dbReference type="PROSITE" id="PS51257">
    <property type="entry name" value="PROKAR_LIPOPROTEIN"/>
    <property type="match status" value="1"/>
</dbReference>
<feature type="signal peptide" evidence="1">
    <location>
        <begin position="1"/>
        <end position="23"/>
    </location>
</feature>
<evidence type="ECO:0000259" key="3">
    <source>
        <dbReference type="Pfam" id="PF05223"/>
    </source>
</evidence>
<dbReference type="InterPro" id="IPR012338">
    <property type="entry name" value="Beta-lactam/transpept-like"/>
</dbReference>
<proteinExistence type="predicted"/>
<sequence length="600" mass="61641">MAHLKLRTVAVALILALVGALVACSSEDDGPRRIAQDFLRDFAAQDFAAAAARTTAPGRAEPVLSAAWAGLEAEGMSARIGRVRMDQDIADVDVTYTWTLPGKREWTYPATVTMSRSDAGWSVRWASTDVHPALGADQRLALSTFAPPRAAVNEADGSEVMGTGTVVAISFDAGEAAAQGSVVDSAARLVTVLGPLIPGLTVQGLAEKATASAEPLPLGTIPSADFDRLRDQLAVPGVVTQDQAVLVNRAPGFATAVLDQVRTRVADDMGGESGWRISVLNPNGLVADVLEDHPAVPAPAVALTLSRSVQDAAQRAVNVVGRQAMMVVLQASTGKLLAIAQNPAADRGGLLATMGTYPPGSTFKMVTSAAAMSADMVTPTSIVPCPGEIQIGPRLIPNYNGFSLGPVPLQRAFANSCNTSFADLAARMGPSDLAHAAAAMGLGAHYDIAGIDSAAGSVPIEPDLVLRAEDGFGQGTVLSTPMGMAIVAATAATGKAPVPVLINGRDTKVVGPRPELNPEVYAALRPMMRAVVTEGTATSIGGVGAVYGKTGEAEVAGGSHAWFAGYRGDLAFATLIVLGGDSTNAVNVTRDFFSLLPPGR</sequence>
<organism evidence="4 5">
    <name type="scientific">Gordonia alkaliphila</name>
    <dbReference type="NCBI Taxonomy" id="1053547"/>
    <lineage>
        <taxon>Bacteria</taxon>
        <taxon>Bacillati</taxon>
        <taxon>Actinomycetota</taxon>
        <taxon>Actinomycetes</taxon>
        <taxon>Mycobacteriales</taxon>
        <taxon>Gordoniaceae</taxon>
        <taxon>Gordonia</taxon>
    </lineage>
</organism>
<dbReference type="InterPro" id="IPR007887">
    <property type="entry name" value="MecA_N"/>
</dbReference>
<dbReference type="PANTHER" id="PTHR30627">
    <property type="entry name" value="PEPTIDOGLYCAN D,D-TRANSPEPTIDASE"/>
    <property type="match status" value="1"/>
</dbReference>
<reference evidence="5" key="1">
    <citation type="journal article" date="2019" name="Int. J. Syst. Evol. Microbiol.">
        <title>The Global Catalogue of Microorganisms (GCM) 10K type strain sequencing project: providing services to taxonomists for standard genome sequencing and annotation.</title>
        <authorList>
            <consortium name="The Broad Institute Genomics Platform"/>
            <consortium name="The Broad Institute Genome Sequencing Center for Infectious Disease"/>
            <person name="Wu L."/>
            <person name="Ma J."/>
        </authorList>
    </citation>
    <scope>NUCLEOTIDE SEQUENCE [LARGE SCALE GENOMIC DNA]</scope>
    <source>
        <strain evidence="5">JCM 18077</strain>
    </source>
</reference>
<evidence type="ECO:0000259" key="2">
    <source>
        <dbReference type="Pfam" id="PF00905"/>
    </source>
</evidence>
<feature type="domain" description="NTF2-like N-terminal transpeptidase" evidence="3">
    <location>
        <begin position="31"/>
        <end position="138"/>
    </location>
</feature>
<evidence type="ECO:0000313" key="5">
    <source>
        <dbReference type="Proteomes" id="UP001500822"/>
    </source>
</evidence>
<accession>A0ABP8YXK8</accession>